<comment type="caution">
    <text evidence="14">The sequence shown here is derived from an EMBL/GenBank/DDBJ whole genome shotgun (WGS) entry which is preliminary data.</text>
</comment>
<evidence type="ECO:0000256" key="10">
    <source>
        <dbReference type="ARBA" id="ARBA00029409"/>
    </source>
</evidence>
<dbReference type="PROSITE" id="PS00794">
    <property type="entry name" value="HPPK"/>
    <property type="match status" value="1"/>
</dbReference>
<evidence type="ECO:0000256" key="1">
    <source>
        <dbReference type="ARBA" id="ARBA00005051"/>
    </source>
</evidence>
<evidence type="ECO:0000256" key="6">
    <source>
        <dbReference type="ARBA" id="ARBA00022741"/>
    </source>
</evidence>
<evidence type="ECO:0000256" key="9">
    <source>
        <dbReference type="ARBA" id="ARBA00022909"/>
    </source>
</evidence>
<keyword evidence="6" id="KW-0547">Nucleotide-binding</keyword>
<dbReference type="Pfam" id="PF01288">
    <property type="entry name" value="HPPK"/>
    <property type="match status" value="1"/>
</dbReference>
<keyword evidence="8" id="KW-0067">ATP-binding</keyword>
<dbReference type="GO" id="GO:0005524">
    <property type="term" value="F:ATP binding"/>
    <property type="evidence" value="ECO:0007669"/>
    <property type="project" value="UniProtKB-KW"/>
</dbReference>
<accession>A0A419S4A4</accession>
<dbReference type="RefSeq" id="WP_120182344.1">
    <property type="nucleotide sequence ID" value="NZ_MBTA01000026.1"/>
</dbReference>
<dbReference type="CDD" id="cd00483">
    <property type="entry name" value="HPPK"/>
    <property type="match status" value="1"/>
</dbReference>
<keyword evidence="7 14" id="KW-0418">Kinase</keyword>
<dbReference type="PANTHER" id="PTHR43071">
    <property type="entry name" value="2-AMINO-4-HYDROXY-6-HYDROXYMETHYLDIHYDROPTERIDINE PYROPHOSPHOKINASE"/>
    <property type="match status" value="1"/>
</dbReference>
<protein>
    <recommendedName>
        <fullName evidence="4">2-amino-4-hydroxy-6-hydroxymethyldihydropteridine pyrophosphokinase</fullName>
        <ecNumber evidence="3">2.7.6.3</ecNumber>
    </recommendedName>
    <alternativeName>
        <fullName evidence="11">6-hydroxymethyl-7,8-dihydropterin pyrophosphokinase</fullName>
    </alternativeName>
    <alternativeName>
        <fullName evidence="12">7,8-dihydro-6-hydroxymethylpterin-pyrophosphokinase</fullName>
    </alternativeName>
</protein>
<evidence type="ECO:0000256" key="8">
    <source>
        <dbReference type="ARBA" id="ARBA00022840"/>
    </source>
</evidence>
<evidence type="ECO:0000256" key="7">
    <source>
        <dbReference type="ARBA" id="ARBA00022777"/>
    </source>
</evidence>
<dbReference type="InterPro" id="IPR000550">
    <property type="entry name" value="Hppk"/>
</dbReference>
<dbReference type="EC" id="2.7.6.3" evidence="3"/>
<keyword evidence="9" id="KW-0289">Folate biosynthesis</keyword>
<dbReference type="OrthoDB" id="9808041at2"/>
<comment type="function">
    <text evidence="10">Catalyzes the transfer of pyrophosphate from adenosine triphosphate (ATP) to 6-hydroxymethyl-7,8-dihydropterin, an enzymatic step in folate biosynthesis pathway.</text>
</comment>
<name>A0A419S4A4_9SPHI</name>
<evidence type="ECO:0000256" key="5">
    <source>
        <dbReference type="ARBA" id="ARBA00022679"/>
    </source>
</evidence>
<reference evidence="14 15" key="1">
    <citation type="submission" date="2016-07" db="EMBL/GenBank/DDBJ databases">
        <title>Genome of Pelobium manganitolerans.</title>
        <authorList>
            <person name="Wu S."/>
            <person name="Wang G."/>
        </authorList>
    </citation>
    <scope>NUCLEOTIDE SEQUENCE [LARGE SCALE GENOMIC DNA]</scope>
    <source>
        <strain evidence="14 15">YS-25</strain>
    </source>
</reference>
<evidence type="ECO:0000256" key="11">
    <source>
        <dbReference type="ARBA" id="ARBA00029766"/>
    </source>
</evidence>
<dbReference type="Gene3D" id="3.30.70.560">
    <property type="entry name" value="7,8-Dihydro-6-hydroxymethylpterin-pyrophosphokinase HPPK"/>
    <property type="match status" value="1"/>
</dbReference>
<dbReference type="UniPathway" id="UPA00077">
    <property type="reaction ID" value="UER00155"/>
</dbReference>
<evidence type="ECO:0000256" key="3">
    <source>
        <dbReference type="ARBA" id="ARBA00013253"/>
    </source>
</evidence>
<dbReference type="InterPro" id="IPR035907">
    <property type="entry name" value="Hppk_sf"/>
</dbReference>
<feature type="domain" description="7,8-dihydro-6-hydroxymethylpterin-pyrophosphokinase" evidence="13">
    <location>
        <begin position="87"/>
        <end position="98"/>
    </location>
</feature>
<dbReference type="SUPFAM" id="SSF55083">
    <property type="entry name" value="6-hydroxymethyl-7,8-dihydropterin pyrophosphokinase, HPPK"/>
    <property type="match status" value="1"/>
</dbReference>
<keyword evidence="5" id="KW-0808">Transferase</keyword>
<dbReference type="GO" id="GO:0003848">
    <property type="term" value="F:2-amino-4-hydroxy-6-hydroxymethyldihydropteridine diphosphokinase activity"/>
    <property type="evidence" value="ECO:0007669"/>
    <property type="project" value="UniProtKB-EC"/>
</dbReference>
<dbReference type="GO" id="GO:0046656">
    <property type="term" value="P:folic acid biosynthetic process"/>
    <property type="evidence" value="ECO:0007669"/>
    <property type="project" value="UniProtKB-KW"/>
</dbReference>
<evidence type="ECO:0000256" key="4">
    <source>
        <dbReference type="ARBA" id="ARBA00016218"/>
    </source>
</evidence>
<dbReference type="Proteomes" id="UP000283433">
    <property type="component" value="Unassembled WGS sequence"/>
</dbReference>
<proteinExistence type="inferred from homology"/>
<keyword evidence="15" id="KW-1185">Reference proteome</keyword>
<comment type="pathway">
    <text evidence="1">Cofactor biosynthesis; tetrahydrofolate biosynthesis; 2-amino-4-hydroxy-6-hydroxymethyl-7,8-dihydropteridine diphosphate from 7,8-dihydroneopterin triphosphate: step 4/4.</text>
</comment>
<organism evidence="14 15">
    <name type="scientific">Pelobium manganitolerans</name>
    <dbReference type="NCBI Taxonomy" id="1842495"/>
    <lineage>
        <taxon>Bacteria</taxon>
        <taxon>Pseudomonadati</taxon>
        <taxon>Bacteroidota</taxon>
        <taxon>Sphingobacteriia</taxon>
        <taxon>Sphingobacteriales</taxon>
        <taxon>Sphingobacteriaceae</taxon>
        <taxon>Pelobium</taxon>
    </lineage>
</organism>
<dbReference type="GO" id="GO:0016301">
    <property type="term" value="F:kinase activity"/>
    <property type="evidence" value="ECO:0007669"/>
    <property type="project" value="UniProtKB-KW"/>
</dbReference>
<dbReference type="NCBIfam" id="TIGR01498">
    <property type="entry name" value="folK"/>
    <property type="match status" value="1"/>
</dbReference>
<evidence type="ECO:0000259" key="13">
    <source>
        <dbReference type="PROSITE" id="PS00794"/>
    </source>
</evidence>
<dbReference type="AlphaFoldDB" id="A0A419S4A4"/>
<dbReference type="EMBL" id="MBTA01000026">
    <property type="protein sequence ID" value="RKD14345.1"/>
    <property type="molecule type" value="Genomic_DNA"/>
</dbReference>
<evidence type="ECO:0000313" key="15">
    <source>
        <dbReference type="Proteomes" id="UP000283433"/>
    </source>
</evidence>
<dbReference type="PANTHER" id="PTHR43071:SF1">
    <property type="entry name" value="2-AMINO-4-HYDROXY-6-HYDROXYMETHYLDIHYDROPTERIDINE PYROPHOSPHOKINASE"/>
    <property type="match status" value="1"/>
</dbReference>
<comment type="similarity">
    <text evidence="2">Belongs to the HPPK family.</text>
</comment>
<dbReference type="GO" id="GO:0046654">
    <property type="term" value="P:tetrahydrofolate biosynthetic process"/>
    <property type="evidence" value="ECO:0007669"/>
    <property type="project" value="UniProtKB-UniPathway"/>
</dbReference>
<gene>
    <name evidence="14" type="ORF">BCY91_07615</name>
</gene>
<evidence type="ECO:0000256" key="12">
    <source>
        <dbReference type="ARBA" id="ARBA00033413"/>
    </source>
</evidence>
<sequence length="163" mass="18518">MKRVFLGLGSNVGDKMAYLQKALALVAERVGAIEKVSSFYATKAWGKTNEDDFYNAAVEMQTNLTAFEVLKTVQKIETELDRVRKEKWGARTVDIDVLFYESDVIATEELKVPHPFITDRRFVLVPLAEIAEQLIHPIKKKSVQKLLEQCTDNLSVEKITQTN</sequence>
<evidence type="ECO:0000256" key="2">
    <source>
        <dbReference type="ARBA" id="ARBA00005810"/>
    </source>
</evidence>
<evidence type="ECO:0000313" key="14">
    <source>
        <dbReference type="EMBL" id="RKD14345.1"/>
    </source>
</evidence>